<organism evidence="2 3">
    <name type="scientific">Cercophora newfieldiana</name>
    <dbReference type="NCBI Taxonomy" id="92897"/>
    <lineage>
        <taxon>Eukaryota</taxon>
        <taxon>Fungi</taxon>
        <taxon>Dikarya</taxon>
        <taxon>Ascomycota</taxon>
        <taxon>Pezizomycotina</taxon>
        <taxon>Sordariomycetes</taxon>
        <taxon>Sordariomycetidae</taxon>
        <taxon>Sordariales</taxon>
        <taxon>Lasiosphaeriaceae</taxon>
        <taxon>Cercophora</taxon>
    </lineage>
</organism>
<feature type="non-terminal residue" evidence="2">
    <location>
        <position position="303"/>
    </location>
</feature>
<dbReference type="GO" id="GO:0004553">
    <property type="term" value="F:hydrolase activity, hydrolyzing O-glycosyl compounds"/>
    <property type="evidence" value="ECO:0007669"/>
    <property type="project" value="InterPro"/>
</dbReference>
<sequence>GTNFFNGFEFNTADDISHGYVDYLSRTAASSAGLISSSSSGATIRVQKDKNLSNSVRGRKSVKIESTKRFDAGLFVARFDHFPKPVCGAWPAFSMYGPNWPLNGELDIYEQWNKATKNSITAHTSNLTGTCEIATPALGKYTGTVETTNCAVGLNPDQCGCSVKENSDRWGNDDGGTYAVQWTDEFIKVWSWSKFGTPWNVNSATPEPKEAPGLNSWGKPHFALYKSSCGIEQAFNEMRIAIGINFCGDSAGKNWDTKVDGKPSCKSSTGYSTCEKYVQALGGNYKTWDDVYFKIKDIKVYQN</sequence>
<protein>
    <submittedName>
        <fullName evidence="2">Concanavalin A-like lectin/glucanase domain-containing protein</fullName>
    </submittedName>
</protein>
<name>A0AA39Y1E7_9PEZI</name>
<feature type="non-terminal residue" evidence="2">
    <location>
        <position position="1"/>
    </location>
</feature>
<dbReference type="PANTHER" id="PTHR10963">
    <property type="entry name" value="GLYCOSYL HYDROLASE-RELATED"/>
    <property type="match status" value="1"/>
</dbReference>
<dbReference type="AlphaFoldDB" id="A0AA39Y1E7"/>
<proteinExistence type="predicted"/>
<evidence type="ECO:0000259" key="1">
    <source>
        <dbReference type="PROSITE" id="PS51762"/>
    </source>
</evidence>
<dbReference type="EMBL" id="JAULSV010000005">
    <property type="protein sequence ID" value="KAK0643107.1"/>
    <property type="molecule type" value="Genomic_DNA"/>
</dbReference>
<accession>A0AA39Y1E7</accession>
<dbReference type="GO" id="GO:0009251">
    <property type="term" value="P:glucan catabolic process"/>
    <property type="evidence" value="ECO:0007669"/>
    <property type="project" value="TreeGrafter"/>
</dbReference>
<dbReference type="PANTHER" id="PTHR10963:SF24">
    <property type="entry name" value="GLYCOSIDASE C21B10.07-RELATED"/>
    <property type="match status" value="1"/>
</dbReference>
<dbReference type="Gene3D" id="2.60.120.200">
    <property type="match status" value="1"/>
</dbReference>
<dbReference type="InterPro" id="IPR000757">
    <property type="entry name" value="Beta-glucanase-like"/>
</dbReference>
<reference evidence="2" key="1">
    <citation type="submission" date="2023-06" db="EMBL/GenBank/DDBJ databases">
        <title>Genome-scale phylogeny and comparative genomics of the fungal order Sordariales.</title>
        <authorList>
            <consortium name="Lawrence Berkeley National Laboratory"/>
            <person name="Hensen N."/>
            <person name="Bonometti L."/>
            <person name="Westerberg I."/>
            <person name="Brannstrom I.O."/>
            <person name="Guillou S."/>
            <person name="Cros-Aarteil S."/>
            <person name="Calhoun S."/>
            <person name="Haridas S."/>
            <person name="Kuo A."/>
            <person name="Mondo S."/>
            <person name="Pangilinan J."/>
            <person name="Riley R."/>
            <person name="Labutti K."/>
            <person name="Andreopoulos B."/>
            <person name="Lipzen A."/>
            <person name="Chen C."/>
            <person name="Yanf M."/>
            <person name="Daum C."/>
            <person name="Ng V."/>
            <person name="Clum A."/>
            <person name="Steindorff A."/>
            <person name="Ohm R."/>
            <person name="Martin F."/>
            <person name="Silar P."/>
            <person name="Natvig D."/>
            <person name="Lalanne C."/>
            <person name="Gautier V."/>
            <person name="Ament-Velasquez S.L."/>
            <person name="Kruys A."/>
            <person name="Hutchinson M.I."/>
            <person name="Powell A.J."/>
            <person name="Barry K."/>
            <person name="Miller A.N."/>
            <person name="Grigoriev I.V."/>
            <person name="Debuchy R."/>
            <person name="Gladieux P."/>
            <person name="Thoren M.H."/>
            <person name="Johannesson H."/>
        </authorList>
    </citation>
    <scope>NUCLEOTIDE SEQUENCE</scope>
    <source>
        <strain evidence="2">SMH2532-1</strain>
    </source>
</reference>
<dbReference type="InterPro" id="IPR050546">
    <property type="entry name" value="Glycosyl_Hydrlase_16"/>
</dbReference>
<evidence type="ECO:0000313" key="2">
    <source>
        <dbReference type="EMBL" id="KAK0643107.1"/>
    </source>
</evidence>
<dbReference type="PROSITE" id="PS51762">
    <property type="entry name" value="GH16_2"/>
    <property type="match status" value="1"/>
</dbReference>
<dbReference type="Pfam" id="PF26113">
    <property type="entry name" value="GH16_XgeA"/>
    <property type="match status" value="1"/>
</dbReference>
<dbReference type="Proteomes" id="UP001174936">
    <property type="component" value="Unassembled WGS sequence"/>
</dbReference>
<keyword evidence="3" id="KW-1185">Reference proteome</keyword>
<gene>
    <name evidence="2" type="ORF">B0T16DRAFT_308558</name>
</gene>
<dbReference type="SUPFAM" id="SSF49899">
    <property type="entry name" value="Concanavalin A-like lectins/glucanases"/>
    <property type="match status" value="1"/>
</dbReference>
<feature type="domain" description="GH16" evidence="1">
    <location>
        <begin position="1"/>
        <end position="303"/>
    </location>
</feature>
<dbReference type="InterPro" id="IPR013320">
    <property type="entry name" value="ConA-like_dom_sf"/>
</dbReference>
<evidence type="ECO:0000313" key="3">
    <source>
        <dbReference type="Proteomes" id="UP001174936"/>
    </source>
</evidence>
<comment type="caution">
    <text evidence="2">The sequence shown here is derived from an EMBL/GenBank/DDBJ whole genome shotgun (WGS) entry which is preliminary data.</text>
</comment>